<dbReference type="RefSeq" id="WP_205261769.1">
    <property type="nucleotide sequence ID" value="NZ_JAERWK010000021.1"/>
</dbReference>
<organism evidence="1 2">
    <name type="scientific">Nakamurella leprariae</name>
    <dbReference type="NCBI Taxonomy" id="2803911"/>
    <lineage>
        <taxon>Bacteria</taxon>
        <taxon>Bacillati</taxon>
        <taxon>Actinomycetota</taxon>
        <taxon>Actinomycetes</taxon>
        <taxon>Nakamurellales</taxon>
        <taxon>Nakamurellaceae</taxon>
        <taxon>Nakamurella</taxon>
    </lineage>
</organism>
<evidence type="ECO:0000313" key="1">
    <source>
        <dbReference type="EMBL" id="MBM9468808.1"/>
    </source>
</evidence>
<protein>
    <submittedName>
        <fullName evidence="1">Uncharacterized protein</fullName>
    </submittedName>
</protein>
<reference evidence="1" key="1">
    <citation type="submission" date="2021-01" db="EMBL/GenBank/DDBJ databases">
        <title>YIM 132084 draft genome.</title>
        <authorList>
            <person name="An D."/>
        </authorList>
    </citation>
    <scope>NUCLEOTIDE SEQUENCE</scope>
    <source>
        <strain evidence="1">YIM 132084</strain>
    </source>
</reference>
<name>A0A938YFU4_9ACTN</name>
<dbReference type="EMBL" id="JAERWK010000021">
    <property type="protein sequence ID" value="MBM9468808.1"/>
    <property type="molecule type" value="Genomic_DNA"/>
</dbReference>
<proteinExistence type="predicted"/>
<evidence type="ECO:0000313" key="2">
    <source>
        <dbReference type="Proteomes" id="UP000663792"/>
    </source>
</evidence>
<sequence length="60" mass="6498">MGYDQQQILERLRSEPLQAFRDSEASTNFGLTAADESVAAAAPAVTVEYFDEDGLGAFAR</sequence>
<accession>A0A938YFU4</accession>
<gene>
    <name evidence="1" type="ORF">JL106_16110</name>
</gene>
<keyword evidence="2" id="KW-1185">Reference proteome</keyword>
<dbReference type="Proteomes" id="UP000663792">
    <property type="component" value="Unassembled WGS sequence"/>
</dbReference>
<comment type="caution">
    <text evidence="1">The sequence shown here is derived from an EMBL/GenBank/DDBJ whole genome shotgun (WGS) entry which is preliminary data.</text>
</comment>
<dbReference type="AlphaFoldDB" id="A0A938YFU4"/>